<evidence type="ECO:0000256" key="1">
    <source>
        <dbReference type="SAM" id="MobiDB-lite"/>
    </source>
</evidence>
<feature type="compositionally biased region" description="Acidic residues" evidence="1">
    <location>
        <begin position="59"/>
        <end position="73"/>
    </location>
</feature>
<dbReference type="KEGG" id="psim:KR76_06850"/>
<dbReference type="HOGENOM" id="CLU_109389_1_0_11"/>
<dbReference type="RefSeq" id="WP_052138320.1">
    <property type="nucleotide sequence ID" value="NZ_BJMC01000001.1"/>
</dbReference>
<dbReference type="EMBL" id="CP009896">
    <property type="protein sequence ID" value="AJR18192.1"/>
    <property type="molecule type" value="Genomic_DNA"/>
</dbReference>
<feature type="region of interest" description="Disordered" evidence="1">
    <location>
        <begin position="1"/>
        <end position="107"/>
    </location>
</feature>
<dbReference type="InterPro" id="IPR043763">
    <property type="entry name" value="DUF5709"/>
</dbReference>
<sequence length="137" mass="14500">MTNSDPQLPTEDTLLGDDVDDELDRGYSPPEKPSAAQRYGTTPWEQAHDRPLADRLAEEVPDEPVDPADDADDGLAHEADEAGTEVGDERAGRLVEPDAALGEDVDSDLVAEDVGIDGAAASAEEAAVHVIPDDEEL</sequence>
<feature type="compositionally biased region" description="Acidic residues" evidence="1">
    <location>
        <begin position="14"/>
        <end position="23"/>
    </location>
</feature>
<dbReference type="Pfam" id="PF18970">
    <property type="entry name" value="DUF5709"/>
    <property type="match status" value="1"/>
</dbReference>
<dbReference type="OrthoDB" id="3212066at2"/>
<dbReference type="Proteomes" id="UP000030300">
    <property type="component" value="Chromosome"/>
</dbReference>
<dbReference type="STRING" id="2045.KR76_06850"/>
<organism evidence="2 3">
    <name type="scientific">Nocardioides simplex</name>
    <name type="common">Arthrobacter simplex</name>
    <dbReference type="NCBI Taxonomy" id="2045"/>
    <lineage>
        <taxon>Bacteria</taxon>
        <taxon>Bacillati</taxon>
        <taxon>Actinomycetota</taxon>
        <taxon>Actinomycetes</taxon>
        <taxon>Propionibacteriales</taxon>
        <taxon>Nocardioidaceae</taxon>
        <taxon>Pimelobacter</taxon>
    </lineage>
</organism>
<protein>
    <submittedName>
        <fullName evidence="2">Uncharacterized protein</fullName>
    </submittedName>
</protein>
<reference evidence="2 3" key="1">
    <citation type="journal article" date="2015" name="Genome Announc.">
        <title>Complete Genome Sequence of Steroid-Transforming Nocardioides simplex VKM Ac-2033D.</title>
        <authorList>
            <person name="Shtratnikova V.Y."/>
            <person name="Schelkunov M.I."/>
            <person name="Pekov Y.A."/>
            <person name="Fokina V.V."/>
            <person name="Logacheva M.D."/>
            <person name="Sokolov S.L."/>
            <person name="Bragin E.Y."/>
            <person name="Ashapkin V.V."/>
            <person name="Donova M.V."/>
        </authorList>
    </citation>
    <scope>NUCLEOTIDE SEQUENCE [LARGE SCALE GENOMIC DNA]</scope>
    <source>
        <strain evidence="2 3">VKM Ac-2033D</strain>
    </source>
</reference>
<proteinExistence type="predicted"/>
<evidence type="ECO:0000313" key="2">
    <source>
        <dbReference type="EMBL" id="AJR18192.1"/>
    </source>
</evidence>
<gene>
    <name evidence="2" type="ORF">KR76_06850</name>
</gene>
<feature type="compositionally biased region" description="Basic and acidic residues" evidence="1">
    <location>
        <begin position="87"/>
        <end position="96"/>
    </location>
</feature>
<accession>A0A0C5XL26</accession>
<dbReference type="GeneID" id="96608655"/>
<evidence type="ECO:0000313" key="3">
    <source>
        <dbReference type="Proteomes" id="UP000030300"/>
    </source>
</evidence>
<feature type="compositionally biased region" description="Basic and acidic residues" evidence="1">
    <location>
        <begin position="46"/>
        <end position="58"/>
    </location>
</feature>
<name>A0A0C5XL26_NOCSI</name>
<keyword evidence="3" id="KW-1185">Reference proteome</keyword>
<dbReference type="AlphaFoldDB" id="A0A0C5XL26"/>